<evidence type="ECO:0000313" key="1">
    <source>
        <dbReference type="EMBL" id="KAF4124176.1"/>
    </source>
</evidence>
<dbReference type="RefSeq" id="XP_035322828.1">
    <property type="nucleotide sequence ID" value="XM_035467862.1"/>
</dbReference>
<reference evidence="1" key="1">
    <citation type="submission" date="2020-03" db="EMBL/GenBank/DDBJ databases">
        <title>Site-based positive gene gene selection in Geosmithia morbida across the United States reveals a broad range of putative effectors and factors for local host and environmental adapation.</title>
        <authorList>
            <person name="Onufrak A."/>
            <person name="Murdoch R.W."/>
            <person name="Gazis R."/>
            <person name="Huff M."/>
            <person name="Staton M."/>
            <person name="Klingeman W."/>
            <person name="Hadziabdic D."/>
        </authorList>
    </citation>
    <scope>NUCLEOTIDE SEQUENCE</scope>
    <source>
        <strain evidence="1">1262</strain>
    </source>
</reference>
<dbReference type="GeneID" id="55972117"/>
<dbReference type="OrthoDB" id="5375558at2759"/>
<proteinExistence type="predicted"/>
<keyword evidence="2" id="KW-1185">Reference proteome</keyword>
<dbReference type="Proteomes" id="UP000749293">
    <property type="component" value="Unassembled WGS sequence"/>
</dbReference>
<gene>
    <name evidence="1" type="ORF">GMORB2_5892</name>
</gene>
<sequence>MLVEELINRHGPAPPVPKGIQNDTTYQEVVKVYHEMYAPGLHALFESIWFYFTENGKMSFPRQGSLVAQMAVFLKVLENIKVTDRAQMMYSSTLELRLVWDLAKNALSAAPDGVDNRTRETMPHENDAVEVKARFRLVQALLDGTLLPFNPACPPIRNSNNPHRLRELEFWFSLGEFVTTHVNASPMMVRREADMAVRGVALETMRKFLDGRENRDVIYSIAVVRHNAYRFNMAQAMLEKYHLPESDARNKAVVASKFIMSQTQATGSMTNVTRRICDLANQLYVSPGYNIILPEEQ</sequence>
<comment type="caution">
    <text evidence="1">The sequence shown here is derived from an EMBL/GenBank/DDBJ whole genome shotgun (WGS) entry which is preliminary data.</text>
</comment>
<dbReference type="EMBL" id="JAANYQ010000005">
    <property type="protein sequence ID" value="KAF4124176.1"/>
    <property type="molecule type" value="Genomic_DNA"/>
</dbReference>
<dbReference type="AlphaFoldDB" id="A0A9P4YW38"/>
<name>A0A9P4YW38_9HYPO</name>
<evidence type="ECO:0000313" key="2">
    <source>
        <dbReference type="Proteomes" id="UP000749293"/>
    </source>
</evidence>
<protein>
    <submittedName>
        <fullName evidence="1">Negative acting factor</fullName>
    </submittedName>
</protein>
<organism evidence="1 2">
    <name type="scientific">Geosmithia morbida</name>
    <dbReference type="NCBI Taxonomy" id="1094350"/>
    <lineage>
        <taxon>Eukaryota</taxon>
        <taxon>Fungi</taxon>
        <taxon>Dikarya</taxon>
        <taxon>Ascomycota</taxon>
        <taxon>Pezizomycotina</taxon>
        <taxon>Sordariomycetes</taxon>
        <taxon>Hypocreomycetidae</taxon>
        <taxon>Hypocreales</taxon>
        <taxon>Bionectriaceae</taxon>
        <taxon>Geosmithia</taxon>
    </lineage>
</organism>
<accession>A0A9P4YW38</accession>